<reference evidence="1" key="2">
    <citation type="journal article" date="2015" name="Fish Shellfish Immunol.">
        <title>Early steps in the European eel (Anguilla anguilla)-Vibrio vulnificus interaction in the gills: Role of the RtxA13 toxin.</title>
        <authorList>
            <person name="Callol A."/>
            <person name="Pajuelo D."/>
            <person name="Ebbesson L."/>
            <person name="Teles M."/>
            <person name="MacKenzie S."/>
            <person name="Amaro C."/>
        </authorList>
    </citation>
    <scope>NUCLEOTIDE SEQUENCE</scope>
</reference>
<organism evidence="1">
    <name type="scientific">Anguilla anguilla</name>
    <name type="common">European freshwater eel</name>
    <name type="synonym">Muraena anguilla</name>
    <dbReference type="NCBI Taxonomy" id="7936"/>
    <lineage>
        <taxon>Eukaryota</taxon>
        <taxon>Metazoa</taxon>
        <taxon>Chordata</taxon>
        <taxon>Craniata</taxon>
        <taxon>Vertebrata</taxon>
        <taxon>Euteleostomi</taxon>
        <taxon>Actinopterygii</taxon>
        <taxon>Neopterygii</taxon>
        <taxon>Teleostei</taxon>
        <taxon>Anguilliformes</taxon>
        <taxon>Anguillidae</taxon>
        <taxon>Anguilla</taxon>
    </lineage>
</organism>
<protein>
    <submittedName>
        <fullName evidence="1">Uncharacterized protein</fullName>
    </submittedName>
</protein>
<dbReference type="EMBL" id="GBXM01011121">
    <property type="protein sequence ID" value="JAH97456.1"/>
    <property type="molecule type" value="Transcribed_RNA"/>
</dbReference>
<evidence type="ECO:0000313" key="1">
    <source>
        <dbReference type="EMBL" id="JAH97456.1"/>
    </source>
</evidence>
<sequence length="74" mass="8439">MVHTHSPQFNYTVPGYYCAITGMNGSWSTVRIPGASSIKMFILKLFPKLCLCLIFLNNRLKKCLHWCSQVAYVP</sequence>
<dbReference type="AlphaFoldDB" id="A0A0E9X4S2"/>
<reference evidence="1" key="1">
    <citation type="submission" date="2014-11" db="EMBL/GenBank/DDBJ databases">
        <authorList>
            <person name="Amaro Gonzalez C."/>
        </authorList>
    </citation>
    <scope>NUCLEOTIDE SEQUENCE</scope>
</reference>
<proteinExistence type="predicted"/>
<accession>A0A0E9X4S2</accession>
<name>A0A0E9X4S2_ANGAN</name>